<protein>
    <submittedName>
        <fullName evidence="1">Uncharacterized protein</fullName>
    </submittedName>
</protein>
<name>A0A2M6WNK2_9BACT</name>
<comment type="caution">
    <text evidence="1">The sequence shown here is derived from an EMBL/GenBank/DDBJ whole genome shotgun (WGS) entry which is preliminary data.</text>
</comment>
<evidence type="ECO:0000313" key="1">
    <source>
        <dbReference type="EMBL" id="PIT94375.1"/>
    </source>
</evidence>
<organism evidence="1 2">
    <name type="scientific">Candidatus Falkowbacteria bacterium CG10_big_fil_rev_8_21_14_0_10_39_9</name>
    <dbReference type="NCBI Taxonomy" id="1974566"/>
    <lineage>
        <taxon>Bacteria</taxon>
        <taxon>Candidatus Falkowiibacteriota</taxon>
    </lineage>
</organism>
<gene>
    <name evidence="1" type="ORF">COT98_03935</name>
</gene>
<dbReference type="SUPFAM" id="SSF69304">
    <property type="entry name" value="Tricorn protease N-terminal domain"/>
    <property type="match status" value="1"/>
</dbReference>
<dbReference type="EMBL" id="PFAQ01000053">
    <property type="protein sequence ID" value="PIT94375.1"/>
    <property type="molecule type" value="Genomic_DNA"/>
</dbReference>
<sequence>MKAIVSFIWLMVLMWPLSAQTLLEPIKVANTAAAEYSPVLVGARLYFTSDRENSSTSLPELLQKENLWLVNDSGRVRKNYFFNNDDNTAIAGSSADGRFIFIYKSFFPDNGELFLLDSASHLRILPAPINSGSDENSATFDGHQLIFTSDRDGSLGQHDIYLSNFSDGKFSPPENIKILNTVGDEHSVFLKGDSLFFSSDGLGTGGYDVFLSIYNSSTWSKPQPVKEVNTIYNEIDYRIYQGKKFFASDRSGNYDLYRLSEVKKIVSKKTDTVQITKLDTLITKLDPEKIILEKIKAVLDSIGFKIEYYYVQVGAYHTIGSLAQFKIRLTQFKDCDVILEEQRKVLNPNSVLVKPKDPTLKKFLWNQKFFDLQPAATLQGKVINEYLVDDSFIAGYNQDDVRIFIYVNVKENVYYVVSPQGERIDIK</sequence>
<proteinExistence type="predicted"/>
<dbReference type="InterPro" id="IPR011659">
    <property type="entry name" value="WD40"/>
</dbReference>
<dbReference type="Pfam" id="PF07676">
    <property type="entry name" value="PD40"/>
    <property type="match status" value="1"/>
</dbReference>
<evidence type="ECO:0000313" key="2">
    <source>
        <dbReference type="Proteomes" id="UP000228900"/>
    </source>
</evidence>
<reference evidence="2" key="1">
    <citation type="submission" date="2017-09" db="EMBL/GenBank/DDBJ databases">
        <title>Depth-based differentiation of microbial function through sediment-hosted aquifers and enrichment of novel symbionts in the deep terrestrial subsurface.</title>
        <authorList>
            <person name="Probst A.J."/>
            <person name="Ladd B."/>
            <person name="Jarett J.K."/>
            <person name="Geller-Mcgrath D.E."/>
            <person name="Sieber C.M.K."/>
            <person name="Emerson J.B."/>
            <person name="Anantharaman K."/>
            <person name="Thomas B.C."/>
            <person name="Malmstrom R."/>
            <person name="Stieglmeier M."/>
            <person name="Klingl A."/>
            <person name="Woyke T."/>
            <person name="Ryan C.M."/>
            <person name="Banfield J.F."/>
        </authorList>
    </citation>
    <scope>NUCLEOTIDE SEQUENCE [LARGE SCALE GENOMIC DNA]</scope>
</reference>
<dbReference type="AlphaFoldDB" id="A0A2M6WNK2"/>
<accession>A0A2M6WNK2</accession>
<dbReference type="Proteomes" id="UP000228900">
    <property type="component" value="Unassembled WGS sequence"/>
</dbReference>